<dbReference type="Gene3D" id="1.25.10.10">
    <property type="entry name" value="Leucine-rich Repeat Variant"/>
    <property type="match status" value="1"/>
</dbReference>
<dbReference type="OrthoDB" id="431626at2759"/>
<dbReference type="InterPro" id="IPR011989">
    <property type="entry name" value="ARM-like"/>
</dbReference>
<dbReference type="InterPro" id="IPR016024">
    <property type="entry name" value="ARM-type_fold"/>
</dbReference>
<dbReference type="SMART" id="SM00913">
    <property type="entry name" value="IBN_N"/>
    <property type="match status" value="1"/>
</dbReference>
<dbReference type="EMBL" id="QPFP01000002">
    <property type="protein sequence ID" value="TEB38615.1"/>
    <property type="molecule type" value="Genomic_DNA"/>
</dbReference>
<evidence type="ECO:0000259" key="5">
    <source>
        <dbReference type="PROSITE" id="PS50166"/>
    </source>
</evidence>
<feature type="domain" description="Importin N-terminal" evidence="5">
    <location>
        <begin position="25"/>
        <end position="101"/>
    </location>
</feature>
<evidence type="ECO:0000256" key="3">
    <source>
        <dbReference type="ARBA" id="ARBA00022927"/>
    </source>
</evidence>
<dbReference type="Pfam" id="PF03810">
    <property type="entry name" value="IBN_N"/>
    <property type="match status" value="1"/>
</dbReference>
<protein>
    <submittedName>
        <fullName evidence="6">ARM repeat-containing protein</fullName>
    </submittedName>
</protein>
<dbReference type="InterPro" id="IPR001494">
    <property type="entry name" value="Importin-beta_N"/>
</dbReference>
<accession>A0A4Y7TWR7</accession>
<dbReference type="PANTHER" id="PTHR10997:SF9">
    <property type="entry name" value="IMPORTIN-9"/>
    <property type="match status" value="1"/>
</dbReference>
<dbReference type="AlphaFoldDB" id="A0A4Y7TWR7"/>
<evidence type="ECO:0000256" key="4">
    <source>
        <dbReference type="ARBA" id="ARBA00023242"/>
    </source>
</evidence>
<dbReference type="GO" id="GO:0005829">
    <property type="term" value="C:cytosol"/>
    <property type="evidence" value="ECO:0007669"/>
    <property type="project" value="TreeGrafter"/>
</dbReference>
<comment type="caution">
    <text evidence="6">The sequence shown here is derived from an EMBL/GenBank/DDBJ whole genome shotgun (WGS) entry which is preliminary data.</text>
</comment>
<reference evidence="6 7" key="1">
    <citation type="journal article" date="2019" name="Nat. Ecol. Evol.">
        <title>Megaphylogeny resolves global patterns of mushroom evolution.</title>
        <authorList>
            <person name="Varga T."/>
            <person name="Krizsan K."/>
            <person name="Foldi C."/>
            <person name="Dima B."/>
            <person name="Sanchez-Garcia M."/>
            <person name="Sanchez-Ramirez S."/>
            <person name="Szollosi G.J."/>
            <person name="Szarkandi J.G."/>
            <person name="Papp V."/>
            <person name="Albert L."/>
            <person name="Andreopoulos W."/>
            <person name="Angelini C."/>
            <person name="Antonin V."/>
            <person name="Barry K.W."/>
            <person name="Bougher N.L."/>
            <person name="Buchanan P."/>
            <person name="Buyck B."/>
            <person name="Bense V."/>
            <person name="Catcheside P."/>
            <person name="Chovatia M."/>
            <person name="Cooper J."/>
            <person name="Damon W."/>
            <person name="Desjardin D."/>
            <person name="Finy P."/>
            <person name="Geml J."/>
            <person name="Haridas S."/>
            <person name="Hughes K."/>
            <person name="Justo A."/>
            <person name="Karasinski D."/>
            <person name="Kautmanova I."/>
            <person name="Kiss B."/>
            <person name="Kocsube S."/>
            <person name="Kotiranta H."/>
            <person name="LaButti K.M."/>
            <person name="Lechner B.E."/>
            <person name="Liimatainen K."/>
            <person name="Lipzen A."/>
            <person name="Lukacs Z."/>
            <person name="Mihaltcheva S."/>
            <person name="Morgado L.N."/>
            <person name="Niskanen T."/>
            <person name="Noordeloos M.E."/>
            <person name="Ohm R.A."/>
            <person name="Ortiz-Santana B."/>
            <person name="Ovrebo C."/>
            <person name="Racz N."/>
            <person name="Riley R."/>
            <person name="Savchenko A."/>
            <person name="Shiryaev A."/>
            <person name="Soop K."/>
            <person name="Spirin V."/>
            <person name="Szebenyi C."/>
            <person name="Tomsovsky M."/>
            <person name="Tulloss R.E."/>
            <person name="Uehling J."/>
            <person name="Grigoriev I.V."/>
            <person name="Vagvolgyi C."/>
            <person name="Papp T."/>
            <person name="Martin F.M."/>
            <person name="Miettinen O."/>
            <person name="Hibbett D.S."/>
            <person name="Nagy L.G."/>
        </authorList>
    </citation>
    <scope>NUCLEOTIDE SEQUENCE [LARGE SCALE GENOMIC DNA]</scope>
    <source>
        <strain evidence="6 7">FP101781</strain>
    </source>
</reference>
<comment type="subcellular location">
    <subcellularLocation>
        <location evidence="1">Nucleus</location>
    </subcellularLocation>
</comment>
<dbReference type="PROSITE" id="PS50166">
    <property type="entry name" value="IMPORTIN_B_NT"/>
    <property type="match status" value="1"/>
</dbReference>
<evidence type="ECO:0000313" key="6">
    <source>
        <dbReference type="EMBL" id="TEB38615.1"/>
    </source>
</evidence>
<proteinExistence type="predicted"/>
<sequence>MASPSQIADVLKATLNPDTNTRVTAELSLAELFTRPSTGIALSQLVLAQDVEISLRQMTSITLRKYIRERWSPIFASFKGSAPPPDVKSQVREALFHGLSDPNRKIRSLCAHALSSVANADWPDEYPDLLQGLITLVSSSSPDSVHGAMQVFTEFIKSDLTEDQILPVLRQLLPVLLAILGSNEHAAPTRARTISVFRQCVTALYMVKDQFPDAVNEATTSILPVWLEAFKTLLNIDPQQELNGAKTWDGLLVRIQIFKTLDIIHVSFPAALSPFLPDFLAASIHHLQALYPPFERYYISSSDSVPQTSEDETVELTQLICPVLDFLASVVRGGKARSWFVNDHLSALIVSVFKLAQMTDEDTWTNNANAFIAQEDDETQQYSVRVAGFDLLGTLIDRKRLDVTKNFQIALQHIITASQQAKDAGNGEWWRPLEAGLAAVGSQSESILECVDDEEAGGKEKPIDVDYILLNVIPSILTLSEHQFLQGRAFVFASQFSQLLQAQSAGQYLEAAVQVIESPDAGVPVKISAVKAVQNFCEGGDDAVLAPFAPRIAHDLGPLLGVTSEDTLTLVLETLSVVIKINSGQWITSDLASALVIACLEVWHKNNKDPIFISLLADIIQELASSSGEGIYETVVKQALPILVDAIGLAKSEESWITSAAIEFAQSLVQGSPAEKGLGEGFFALLAPNLFQCLDQADDRDVLQNGITCLTLVVRKDCNQLVSWTGPDGRSGLDRVLGLVARLLQSQEEAGGLAIGDLIIHLFRRTGEAVLPVLPQLLEAMLKAMTTAKTASFTQSLVIPFAFLINNQRDIVLGLVEPISINGRSGLDILLNTWCENAETFQGFWPARISTLALSQLFLSERPSIRNTIVKGDMILKAETRNVIMTRSRTKTTPHEFTQIPFAVKALKIIIHDLQSGGESATIAAAGGFKNVDVESDDGVDDWEEEEKLHQGFKEEEFAFLSDMLGPKGVAFDNDDYLDDNDDEDLKNDPVSQMDMQTHLRTFIKDCATQHTGAFNPTADQLNAEELLVVRTLLQS</sequence>
<keyword evidence="2" id="KW-0813">Transport</keyword>
<keyword evidence="3" id="KW-0653">Protein transport</keyword>
<dbReference type="Pfam" id="PF25018">
    <property type="entry name" value="HEAT_IPO9_c"/>
    <property type="match status" value="1"/>
</dbReference>
<evidence type="ECO:0000256" key="2">
    <source>
        <dbReference type="ARBA" id="ARBA00022448"/>
    </source>
</evidence>
<keyword evidence="7" id="KW-1185">Reference proteome</keyword>
<evidence type="ECO:0000313" key="7">
    <source>
        <dbReference type="Proteomes" id="UP000298030"/>
    </source>
</evidence>
<dbReference type="STRING" id="71717.A0A4Y7TWR7"/>
<organism evidence="6 7">
    <name type="scientific">Coprinellus micaceus</name>
    <name type="common">Glistening ink-cap mushroom</name>
    <name type="synonym">Coprinus micaceus</name>
    <dbReference type="NCBI Taxonomy" id="71717"/>
    <lineage>
        <taxon>Eukaryota</taxon>
        <taxon>Fungi</taxon>
        <taxon>Dikarya</taxon>
        <taxon>Basidiomycota</taxon>
        <taxon>Agaricomycotina</taxon>
        <taxon>Agaricomycetes</taxon>
        <taxon>Agaricomycetidae</taxon>
        <taxon>Agaricales</taxon>
        <taxon>Agaricineae</taxon>
        <taxon>Psathyrellaceae</taxon>
        <taxon>Coprinellus</taxon>
    </lineage>
</organism>
<dbReference type="PANTHER" id="PTHR10997">
    <property type="entry name" value="IMPORTIN-7, 8, 11"/>
    <property type="match status" value="1"/>
</dbReference>
<keyword evidence="4" id="KW-0539">Nucleus</keyword>
<dbReference type="GO" id="GO:0005635">
    <property type="term" value="C:nuclear envelope"/>
    <property type="evidence" value="ECO:0007669"/>
    <property type="project" value="TreeGrafter"/>
</dbReference>
<dbReference type="SUPFAM" id="SSF48371">
    <property type="entry name" value="ARM repeat"/>
    <property type="match status" value="1"/>
</dbReference>
<dbReference type="Proteomes" id="UP000298030">
    <property type="component" value="Unassembled WGS sequence"/>
</dbReference>
<dbReference type="GO" id="GO:0006606">
    <property type="term" value="P:protein import into nucleus"/>
    <property type="evidence" value="ECO:0007669"/>
    <property type="project" value="TreeGrafter"/>
</dbReference>
<dbReference type="InterPro" id="IPR056840">
    <property type="entry name" value="HEAT_IPO9_central"/>
</dbReference>
<evidence type="ECO:0000256" key="1">
    <source>
        <dbReference type="ARBA" id="ARBA00004123"/>
    </source>
</evidence>
<name>A0A4Y7TWR7_COPMI</name>
<dbReference type="GO" id="GO:0031267">
    <property type="term" value="F:small GTPase binding"/>
    <property type="evidence" value="ECO:0007669"/>
    <property type="project" value="InterPro"/>
</dbReference>
<gene>
    <name evidence="6" type="ORF">FA13DRAFT_1655851</name>
</gene>